<keyword evidence="2" id="KW-1185">Reference proteome</keyword>
<dbReference type="Proteomes" id="UP001156702">
    <property type="component" value="Unassembled WGS sequence"/>
</dbReference>
<accession>A0ABQ5ZN54</accession>
<protein>
    <submittedName>
        <fullName evidence="1">Uncharacterized protein</fullName>
    </submittedName>
</protein>
<evidence type="ECO:0000313" key="1">
    <source>
        <dbReference type="EMBL" id="GLR54284.1"/>
    </source>
</evidence>
<organism evidence="1 2">
    <name type="scientific">Shinella yambaruensis</name>
    <dbReference type="NCBI Taxonomy" id="415996"/>
    <lineage>
        <taxon>Bacteria</taxon>
        <taxon>Pseudomonadati</taxon>
        <taxon>Pseudomonadota</taxon>
        <taxon>Alphaproteobacteria</taxon>
        <taxon>Hyphomicrobiales</taxon>
        <taxon>Rhizobiaceae</taxon>
        <taxon>Shinella</taxon>
    </lineage>
</organism>
<proteinExistence type="predicted"/>
<dbReference type="EMBL" id="BSOP01000049">
    <property type="protein sequence ID" value="GLR54284.1"/>
    <property type="molecule type" value="Genomic_DNA"/>
</dbReference>
<gene>
    <name evidence="1" type="ORF">GCM10007923_55010</name>
</gene>
<name>A0ABQ5ZN54_9HYPH</name>
<sequence length="85" mass="9282">MEPHRSRASRQVSKATPTGATILRARALLQPKQDAHGTARQVFARKVPRVTECIYPVIYCVAEDAAMPEPIASLRIPLGNGGREC</sequence>
<comment type="caution">
    <text evidence="1">The sequence shown here is derived from an EMBL/GenBank/DDBJ whole genome shotgun (WGS) entry which is preliminary data.</text>
</comment>
<evidence type="ECO:0000313" key="2">
    <source>
        <dbReference type="Proteomes" id="UP001156702"/>
    </source>
</evidence>
<reference evidence="2" key="1">
    <citation type="journal article" date="2019" name="Int. J. Syst. Evol. Microbiol.">
        <title>The Global Catalogue of Microorganisms (GCM) 10K type strain sequencing project: providing services to taxonomists for standard genome sequencing and annotation.</title>
        <authorList>
            <consortium name="The Broad Institute Genomics Platform"/>
            <consortium name="The Broad Institute Genome Sequencing Center for Infectious Disease"/>
            <person name="Wu L."/>
            <person name="Ma J."/>
        </authorList>
    </citation>
    <scope>NUCLEOTIDE SEQUENCE [LARGE SCALE GENOMIC DNA]</scope>
    <source>
        <strain evidence="2">NBRC 102122</strain>
    </source>
</reference>